<name>A0A1H2U1S2_9RHOB</name>
<dbReference type="Gene3D" id="3.40.190.150">
    <property type="entry name" value="Bordetella uptake gene, domain 1"/>
    <property type="match status" value="1"/>
</dbReference>
<accession>A0A1H2U1S2</accession>
<reference evidence="3 4" key="1">
    <citation type="submission" date="2016-10" db="EMBL/GenBank/DDBJ databases">
        <authorList>
            <person name="de Groot N.N."/>
        </authorList>
    </citation>
    <scope>NUCLEOTIDE SEQUENCE [LARGE SCALE GENOMIC DNA]</scope>
    <source>
        <strain evidence="3 4">CGMCC 1.8894</strain>
    </source>
</reference>
<protein>
    <submittedName>
        <fullName evidence="3">Tripartite-type tricarboxylate transporter, receptor component TctC</fullName>
    </submittedName>
</protein>
<dbReference type="Proteomes" id="UP000198539">
    <property type="component" value="Unassembled WGS sequence"/>
</dbReference>
<dbReference type="InterPro" id="IPR005064">
    <property type="entry name" value="BUG"/>
</dbReference>
<gene>
    <name evidence="3" type="ORF">SAMN04488238_102235</name>
</gene>
<proteinExistence type="inferred from homology"/>
<dbReference type="AlphaFoldDB" id="A0A1H2U1S2"/>
<dbReference type="PIRSF" id="PIRSF017082">
    <property type="entry name" value="YflP"/>
    <property type="match status" value="1"/>
</dbReference>
<sequence>MQSKRFSAQMFAATVAIVTGANFVATGVHAADFPERPINLIVPFNAGGGTDLLVRGFAPHFAEAVGGPAYTSNMAGGAGTVAASALAGQVSDGHQLGYFSITIATVQPQISDVPYDIDSWTPICAVAASPTMFFVAANSPFTSMENVIEAVRDNPGQYLYGSSGPGAITHLSMVAAFEGLGLGDNVRHLPFQGSGPAMQGMAAGTIQFFGDTELLMQGGDLRPLMVFNSERLEAYPDVPTAREVGVQAPLDELYLWGGLFAPAGLDAGVRGHLSNACEVAANSDGFMEFADRTGTVLKYMNAEEFDTFYREAYTAARTLIDASGL</sequence>
<keyword evidence="2" id="KW-0732">Signal</keyword>
<evidence type="ECO:0000256" key="2">
    <source>
        <dbReference type="SAM" id="SignalP"/>
    </source>
</evidence>
<dbReference type="STRING" id="564137.SAMN04488238_102235"/>
<feature type="signal peptide" evidence="2">
    <location>
        <begin position="1"/>
        <end position="30"/>
    </location>
</feature>
<dbReference type="InterPro" id="IPR042100">
    <property type="entry name" value="Bug_dom1"/>
</dbReference>
<dbReference type="EMBL" id="FNOM01000002">
    <property type="protein sequence ID" value="SDW49499.1"/>
    <property type="molecule type" value="Genomic_DNA"/>
</dbReference>
<keyword evidence="4" id="KW-1185">Reference proteome</keyword>
<dbReference type="Gene3D" id="3.40.190.10">
    <property type="entry name" value="Periplasmic binding protein-like II"/>
    <property type="match status" value="1"/>
</dbReference>
<organism evidence="3 4">
    <name type="scientific">Roseicitreum antarcticum</name>
    <dbReference type="NCBI Taxonomy" id="564137"/>
    <lineage>
        <taxon>Bacteria</taxon>
        <taxon>Pseudomonadati</taxon>
        <taxon>Pseudomonadota</taxon>
        <taxon>Alphaproteobacteria</taxon>
        <taxon>Rhodobacterales</taxon>
        <taxon>Paracoccaceae</taxon>
        <taxon>Roseicitreum</taxon>
    </lineage>
</organism>
<dbReference type="CDD" id="cd07012">
    <property type="entry name" value="PBP2_Bug_TTT"/>
    <property type="match status" value="1"/>
</dbReference>
<feature type="chain" id="PRO_5011552700" evidence="2">
    <location>
        <begin position="31"/>
        <end position="325"/>
    </location>
</feature>
<dbReference type="PANTHER" id="PTHR42928:SF5">
    <property type="entry name" value="BLR1237 PROTEIN"/>
    <property type="match status" value="1"/>
</dbReference>
<evidence type="ECO:0000256" key="1">
    <source>
        <dbReference type="ARBA" id="ARBA00006987"/>
    </source>
</evidence>
<dbReference type="RefSeq" id="WP_223814259.1">
    <property type="nucleotide sequence ID" value="NZ_CP061498.1"/>
</dbReference>
<dbReference type="Pfam" id="PF03401">
    <property type="entry name" value="TctC"/>
    <property type="match status" value="1"/>
</dbReference>
<evidence type="ECO:0000313" key="3">
    <source>
        <dbReference type="EMBL" id="SDW49499.1"/>
    </source>
</evidence>
<comment type="similarity">
    <text evidence="1">Belongs to the UPF0065 (bug) family.</text>
</comment>
<keyword evidence="3" id="KW-0675">Receptor</keyword>
<evidence type="ECO:0000313" key="4">
    <source>
        <dbReference type="Proteomes" id="UP000198539"/>
    </source>
</evidence>
<dbReference type="PANTHER" id="PTHR42928">
    <property type="entry name" value="TRICARBOXYLATE-BINDING PROTEIN"/>
    <property type="match status" value="1"/>
</dbReference>